<dbReference type="Proteomes" id="UP000281708">
    <property type="component" value="Unassembled WGS sequence"/>
</dbReference>
<dbReference type="InterPro" id="IPR010775">
    <property type="entry name" value="DUF1365"/>
</dbReference>
<feature type="domain" description="Amine oxidase" evidence="1">
    <location>
        <begin position="13"/>
        <end position="411"/>
    </location>
</feature>
<evidence type="ECO:0000313" key="3">
    <source>
        <dbReference type="Proteomes" id="UP000281708"/>
    </source>
</evidence>
<accession>A0A3L8NW95</accession>
<name>A0A3L8NW95_9ACTN</name>
<proteinExistence type="predicted"/>
<keyword evidence="3" id="KW-1185">Reference proteome</keyword>
<dbReference type="Gene3D" id="3.90.660.10">
    <property type="match status" value="1"/>
</dbReference>
<protein>
    <submittedName>
        <fullName evidence="2">FAD-dependent oxidoreductase</fullName>
    </submittedName>
</protein>
<comment type="caution">
    <text evidence="2">The sequence shown here is derived from an EMBL/GenBank/DDBJ whole genome shotgun (WGS) entry which is preliminary data.</text>
</comment>
<dbReference type="Gene3D" id="3.50.50.60">
    <property type="entry name" value="FAD/NAD(P)-binding domain"/>
    <property type="match status" value="1"/>
</dbReference>
<dbReference type="AlphaFoldDB" id="A0A3L8NW95"/>
<dbReference type="InterPro" id="IPR036188">
    <property type="entry name" value="FAD/NAD-bd_sf"/>
</dbReference>
<dbReference type="EMBL" id="RDBE01000010">
    <property type="protein sequence ID" value="RLV47526.1"/>
    <property type="molecule type" value="Genomic_DNA"/>
</dbReference>
<dbReference type="PANTHER" id="PTHR42923">
    <property type="entry name" value="PROTOPORPHYRINOGEN OXIDASE"/>
    <property type="match status" value="1"/>
</dbReference>
<organism evidence="2 3">
    <name type="scientific">Nocardioides mangrovicus</name>
    <dbReference type="NCBI Taxonomy" id="2478913"/>
    <lineage>
        <taxon>Bacteria</taxon>
        <taxon>Bacillati</taxon>
        <taxon>Actinomycetota</taxon>
        <taxon>Actinomycetes</taxon>
        <taxon>Propionibacteriales</taxon>
        <taxon>Nocardioidaceae</taxon>
        <taxon>Nocardioides</taxon>
    </lineage>
</organism>
<dbReference type="RefSeq" id="WP_121807030.1">
    <property type="nucleotide sequence ID" value="NZ_RDBE01000010.1"/>
</dbReference>
<dbReference type="Pfam" id="PF07103">
    <property type="entry name" value="DUF1365"/>
    <property type="match status" value="1"/>
</dbReference>
<dbReference type="PANTHER" id="PTHR42923:SF17">
    <property type="entry name" value="AMINE OXIDASE DOMAIN-CONTAINING PROTEIN"/>
    <property type="match status" value="1"/>
</dbReference>
<evidence type="ECO:0000259" key="1">
    <source>
        <dbReference type="Pfam" id="PF01593"/>
    </source>
</evidence>
<dbReference type="InterPro" id="IPR002937">
    <property type="entry name" value="Amino_oxidase"/>
</dbReference>
<dbReference type="Gene3D" id="1.10.405.10">
    <property type="entry name" value="Guanine Nucleotide Dissociation Inhibitor, domain 1"/>
    <property type="match status" value="1"/>
</dbReference>
<dbReference type="Pfam" id="PF01593">
    <property type="entry name" value="Amino_oxidase"/>
    <property type="match status" value="1"/>
</dbReference>
<sequence length="664" mass="73705">MTSRRVAVVGSGVSGLVAAWVLARDARVTLYEADDRLGGHADTHDVEVDEHTLAVDTGFIVHNERTYPTLLRLFDELGVVTQESDMSMSVRDEETGLEWAGALGARGLFPTSANLRNPRYLRMLVEIPRFHRMAKRALSGESDETLASFLARGRFSEFFTTYFMTPLVAAVWSADPDHALEYPARYLFTFLEHHGMLTVFGSPTWRTVAGGSREYVERVAKRLDEVRLSSPVSAIREHADGVDVTDPAGTTRYDAVVVATHPDQALRAIGEPTPLQRELLGAIPYAPNVARLHTDERLLPRAEGARASWNYLRRTSTDGRVLVSYDMTRLQRLRETGGRRYIVTLGGEDLIDPASVIATMHYAHPVYTPESVAAQRRLPELNSRRVAFAGAYHGWGFHEDGALSGLRAAEHLGGTWPERATRQVAPTPRIYATRITHARVEPLRNVFSYASHTWLVDLDDLPHYSGIAAPLLRRLARFEARDHVGDPALSLRANIDALLAEHGIHDVARVQMLAHPRTLGYVFNPISVFWCHREDHSLAAVVVEVHNTYGGRHAYVVHPDEHGRAIVDKELYVSPFNDTSGTYHVAVPLPGETVNVAVTLHREGRPPFTATMKGTAGAADARGVLRSSLRHPVVPLLGSLRIRIQGIKLWLRGLPVQPRPRKDG</sequence>
<evidence type="ECO:0000313" key="2">
    <source>
        <dbReference type="EMBL" id="RLV47526.1"/>
    </source>
</evidence>
<dbReference type="GO" id="GO:0016491">
    <property type="term" value="F:oxidoreductase activity"/>
    <property type="evidence" value="ECO:0007669"/>
    <property type="project" value="InterPro"/>
</dbReference>
<dbReference type="InterPro" id="IPR050464">
    <property type="entry name" value="Zeta_carotene_desat/Oxidored"/>
</dbReference>
<dbReference type="OrthoDB" id="20837at2"/>
<dbReference type="SUPFAM" id="SSF51905">
    <property type="entry name" value="FAD/NAD(P)-binding domain"/>
    <property type="match status" value="1"/>
</dbReference>
<gene>
    <name evidence="2" type="ORF">D9V37_15205</name>
</gene>
<reference evidence="2 3" key="1">
    <citation type="submission" date="2018-10" db="EMBL/GenBank/DDBJ databases">
        <title>Marmoricola sp. 4Q3S-7 whole genome shotgun sequence.</title>
        <authorList>
            <person name="Li F."/>
        </authorList>
    </citation>
    <scope>NUCLEOTIDE SEQUENCE [LARGE SCALE GENOMIC DNA]</scope>
    <source>
        <strain evidence="2 3">4Q3S-7</strain>
    </source>
</reference>